<accession>A0A7D4CM04</accession>
<sequence length="201" mass="22891">MKMNKQTVWLVTMLSLMVVLSAYYIVTGPVEPADQRAMDPTDPMQEPVDVKTKESRKDDENQKIDTEQKKENKGEDQETAAEKSDNDYFVGFQLQRNSLRSKMTEQYMKVLTDPEASKKSLKEAQAKIDELMKVDKTESVMEDLIRSEGFRDAVVISGEDNYVDVILQSEKLTPAQVVKVISLVKKQMDVPSTKVSVAYRE</sequence>
<keyword evidence="2" id="KW-0812">Transmembrane</keyword>
<evidence type="ECO:0000256" key="2">
    <source>
        <dbReference type="SAM" id="Phobius"/>
    </source>
</evidence>
<dbReference type="EMBL" id="CP048104">
    <property type="protein sequence ID" value="QKG84218.1"/>
    <property type="molecule type" value="Genomic_DNA"/>
</dbReference>
<dbReference type="InterPro" id="IPR038503">
    <property type="entry name" value="SpoIIIAH_sf"/>
</dbReference>
<keyword evidence="4" id="KW-1185">Reference proteome</keyword>
<dbReference type="Gene3D" id="1.10.287.4300">
    <property type="entry name" value="Stage III sporulation protein AH-like"/>
    <property type="match status" value="1"/>
</dbReference>
<dbReference type="Proteomes" id="UP000503088">
    <property type="component" value="Chromosome"/>
</dbReference>
<feature type="region of interest" description="Disordered" evidence="1">
    <location>
        <begin position="33"/>
        <end position="82"/>
    </location>
</feature>
<dbReference type="AlphaFoldDB" id="A0A7D4CM04"/>
<organism evidence="3 4">
    <name type="scientific">Kroppenstedtia pulmonis</name>
    <dbReference type="NCBI Taxonomy" id="1380685"/>
    <lineage>
        <taxon>Bacteria</taxon>
        <taxon>Bacillati</taxon>
        <taxon>Bacillota</taxon>
        <taxon>Bacilli</taxon>
        <taxon>Bacillales</taxon>
        <taxon>Thermoactinomycetaceae</taxon>
        <taxon>Kroppenstedtia</taxon>
    </lineage>
</organism>
<name>A0A7D4CM04_9BACL</name>
<evidence type="ECO:0000313" key="3">
    <source>
        <dbReference type="EMBL" id="QKG84218.1"/>
    </source>
</evidence>
<reference evidence="3 4" key="1">
    <citation type="submission" date="2020-01" db="EMBL/GenBank/DDBJ databases">
        <authorList>
            <person name="Gulvik C.A."/>
            <person name="Batra D.G."/>
        </authorList>
    </citation>
    <scope>NUCLEOTIDE SEQUENCE [LARGE SCALE GENOMIC DNA]</scope>
    <source>
        <strain evidence="3 4">W9323</strain>
    </source>
</reference>
<evidence type="ECO:0000313" key="4">
    <source>
        <dbReference type="Proteomes" id="UP000503088"/>
    </source>
</evidence>
<protein>
    <submittedName>
        <fullName evidence="3">SpoIIIAH-like family protein</fullName>
    </submittedName>
</protein>
<dbReference type="RefSeq" id="WP_173221706.1">
    <property type="nucleotide sequence ID" value="NZ_CP048104.1"/>
</dbReference>
<gene>
    <name evidence="3" type="ORF">GXN76_06840</name>
</gene>
<feature type="transmembrane region" description="Helical" evidence="2">
    <location>
        <begin position="7"/>
        <end position="26"/>
    </location>
</feature>
<feature type="compositionally biased region" description="Basic and acidic residues" evidence="1">
    <location>
        <begin position="48"/>
        <end position="82"/>
    </location>
</feature>
<evidence type="ECO:0000256" key="1">
    <source>
        <dbReference type="SAM" id="MobiDB-lite"/>
    </source>
</evidence>
<keyword evidence="2" id="KW-1133">Transmembrane helix</keyword>
<dbReference type="Pfam" id="PF12685">
    <property type="entry name" value="SpoIIIAH"/>
    <property type="match status" value="1"/>
</dbReference>
<proteinExistence type="predicted"/>
<dbReference type="KEGG" id="kpul:GXN76_06840"/>
<keyword evidence="2" id="KW-0472">Membrane</keyword>
<dbReference type="InterPro" id="IPR024232">
    <property type="entry name" value="SpoIIIAH"/>
</dbReference>